<dbReference type="AlphaFoldDB" id="A0AAV9ULF9"/>
<reference evidence="2 3" key="1">
    <citation type="submission" date="2019-10" db="EMBL/GenBank/DDBJ databases">
        <authorList>
            <person name="Palmer J.M."/>
        </authorList>
    </citation>
    <scope>NUCLEOTIDE SEQUENCE [LARGE SCALE GENOMIC DNA]</scope>
    <source>
        <strain evidence="2 3">TWF730</strain>
    </source>
</reference>
<organism evidence="2 3">
    <name type="scientific">Orbilia blumenaviensis</name>
    <dbReference type="NCBI Taxonomy" id="1796055"/>
    <lineage>
        <taxon>Eukaryota</taxon>
        <taxon>Fungi</taxon>
        <taxon>Dikarya</taxon>
        <taxon>Ascomycota</taxon>
        <taxon>Pezizomycotina</taxon>
        <taxon>Orbiliomycetes</taxon>
        <taxon>Orbiliales</taxon>
        <taxon>Orbiliaceae</taxon>
        <taxon>Orbilia</taxon>
    </lineage>
</organism>
<evidence type="ECO:0000256" key="1">
    <source>
        <dbReference type="SAM" id="MobiDB-lite"/>
    </source>
</evidence>
<comment type="caution">
    <text evidence="2">The sequence shown here is derived from an EMBL/GenBank/DDBJ whole genome shotgun (WGS) entry which is preliminary data.</text>
</comment>
<evidence type="ECO:0000313" key="2">
    <source>
        <dbReference type="EMBL" id="KAK6343678.1"/>
    </source>
</evidence>
<gene>
    <name evidence="2" type="ORF">TWF730_011267</name>
</gene>
<feature type="region of interest" description="Disordered" evidence="1">
    <location>
        <begin position="1"/>
        <end position="63"/>
    </location>
</feature>
<evidence type="ECO:0000313" key="3">
    <source>
        <dbReference type="Proteomes" id="UP001373714"/>
    </source>
</evidence>
<name>A0AAV9ULF9_9PEZI</name>
<feature type="compositionally biased region" description="Basic and acidic residues" evidence="1">
    <location>
        <begin position="44"/>
        <end position="63"/>
    </location>
</feature>
<sequence>MADSSAVAGPSAPPTKVSPTSTLTKLPAKSMVSKSELKKRLKQREKEEAKRKKEEEKKASGVVEAVKKKVGLVDKNAEEAELTPNGI</sequence>
<accession>A0AAV9ULF9</accession>
<dbReference type="EMBL" id="JAVHNS010000009">
    <property type="protein sequence ID" value="KAK6343678.1"/>
    <property type="molecule type" value="Genomic_DNA"/>
</dbReference>
<protein>
    <submittedName>
        <fullName evidence="2">Uncharacterized protein</fullName>
    </submittedName>
</protein>
<proteinExistence type="predicted"/>
<dbReference type="Proteomes" id="UP001373714">
    <property type="component" value="Unassembled WGS sequence"/>
</dbReference>
<keyword evidence="3" id="KW-1185">Reference proteome</keyword>